<dbReference type="GO" id="GO:0016879">
    <property type="term" value="F:ligase activity, forming carbon-nitrogen bonds"/>
    <property type="evidence" value="ECO:0007669"/>
    <property type="project" value="TreeGrafter"/>
</dbReference>
<name>A0A7C4JIJ5_9CREN</name>
<dbReference type="SUPFAM" id="SSF56059">
    <property type="entry name" value="Glutathione synthetase ATP-binding domain-like"/>
    <property type="match status" value="1"/>
</dbReference>
<evidence type="ECO:0000256" key="3">
    <source>
        <dbReference type="ARBA" id="ARBA00022840"/>
    </source>
</evidence>
<dbReference type="PANTHER" id="PTHR21621">
    <property type="entry name" value="RIBOSOMAL PROTEIN S6 MODIFICATION PROTEIN"/>
    <property type="match status" value="1"/>
</dbReference>
<gene>
    <name evidence="7" type="ORF">ENU08_01030</name>
    <name evidence="6" type="ORF">ENU41_05770</name>
</gene>
<reference evidence="7" key="1">
    <citation type="journal article" date="2020" name="mSystems">
        <title>Genome- and Community-Level Interaction Insights into Carbon Utilization and Element Cycling Functions of Hydrothermarchaeota in Hydrothermal Sediment.</title>
        <authorList>
            <person name="Zhou Z."/>
            <person name="Liu Y."/>
            <person name="Xu W."/>
            <person name="Pan J."/>
            <person name="Luo Z.H."/>
            <person name="Li M."/>
        </authorList>
    </citation>
    <scope>NUCLEOTIDE SEQUENCE [LARGE SCALE GENOMIC DNA]</scope>
    <source>
        <strain evidence="7">SpSt-637</strain>
        <strain evidence="6">SpSt-667</strain>
    </source>
</reference>
<dbReference type="InterPro" id="IPR013815">
    <property type="entry name" value="ATP_grasp_subdomain_1"/>
</dbReference>
<evidence type="ECO:0000313" key="6">
    <source>
        <dbReference type="EMBL" id="HGQ36168.1"/>
    </source>
</evidence>
<proteinExistence type="predicted"/>
<dbReference type="PANTHER" id="PTHR21621:SF0">
    <property type="entry name" value="BETA-CITRYLGLUTAMATE SYNTHASE B-RELATED"/>
    <property type="match status" value="1"/>
</dbReference>
<dbReference type="InterPro" id="IPR004666">
    <property type="entry name" value="Rp_bS6_RimK/Lys_biosynth_LsyX"/>
</dbReference>
<feature type="domain" description="ATP-grasp" evidence="5">
    <location>
        <begin position="111"/>
        <end position="293"/>
    </location>
</feature>
<dbReference type="GO" id="GO:0005737">
    <property type="term" value="C:cytoplasm"/>
    <property type="evidence" value="ECO:0007669"/>
    <property type="project" value="TreeGrafter"/>
</dbReference>
<dbReference type="AlphaFoldDB" id="A0A7C4JIJ5"/>
<dbReference type="EMBL" id="DTCK01000036">
    <property type="protein sequence ID" value="HGQ36168.1"/>
    <property type="molecule type" value="Genomic_DNA"/>
</dbReference>
<evidence type="ECO:0000256" key="1">
    <source>
        <dbReference type="ARBA" id="ARBA00022723"/>
    </source>
</evidence>
<evidence type="ECO:0000256" key="4">
    <source>
        <dbReference type="PROSITE-ProRule" id="PRU00409"/>
    </source>
</evidence>
<dbReference type="Pfam" id="PF08443">
    <property type="entry name" value="RimK"/>
    <property type="match status" value="1"/>
</dbReference>
<dbReference type="Gene3D" id="3.40.50.20">
    <property type="match status" value="1"/>
</dbReference>
<keyword evidence="2 4" id="KW-0547">Nucleotide-binding</keyword>
<comment type="caution">
    <text evidence="7">The sequence shown here is derived from an EMBL/GenBank/DDBJ whole genome shotgun (WGS) entry which is preliminary data.</text>
</comment>
<dbReference type="GO" id="GO:0046872">
    <property type="term" value="F:metal ion binding"/>
    <property type="evidence" value="ECO:0007669"/>
    <property type="project" value="UniProtKB-KW"/>
</dbReference>
<dbReference type="Gene3D" id="3.30.470.20">
    <property type="entry name" value="ATP-grasp fold, B domain"/>
    <property type="match status" value="1"/>
</dbReference>
<keyword evidence="1" id="KW-0479">Metal-binding</keyword>
<sequence length="298" mass="33040">MKIAIISDHPTPSWSSRQLLLALENLGVTSLYLRPSEIVSVFGENEYHVLHLPSLKPLDIEGAILRDLGVSLTLESFLRRCDAIRHLELTGVTVVNPVESMIVARDKYYSLMLLAKAGVPVPKTAVLEDFMTVAKIVESWGKTVIKPLIGSMGFGVVLTENPDIAYTIARTILQLKQPIYLQRYVEKPGRDIRVLAIGDTIVAAYYRVQASPNAWKTNVAQGAKPILISRPDKELEDIAIKTIKILKLHYAGVDVVESAEGYKVLEVNAAPQWRGLQKTTGVNPAIHLVKYIISLIKR</sequence>
<dbReference type="GO" id="GO:0005524">
    <property type="term" value="F:ATP binding"/>
    <property type="evidence" value="ECO:0007669"/>
    <property type="project" value="UniProtKB-UniRule"/>
</dbReference>
<accession>A0A7C4JIJ5</accession>
<dbReference type="NCBIfam" id="TIGR00768">
    <property type="entry name" value="rimK_fam"/>
    <property type="match status" value="1"/>
</dbReference>
<keyword evidence="3 4" id="KW-0067">ATP-binding</keyword>
<keyword evidence="7" id="KW-0436">Ligase</keyword>
<dbReference type="EMBL" id="DTBD01000008">
    <property type="protein sequence ID" value="HGQ63816.1"/>
    <property type="molecule type" value="Genomic_DNA"/>
</dbReference>
<evidence type="ECO:0000313" key="7">
    <source>
        <dbReference type="EMBL" id="HGQ63816.1"/>
    </source>
</evidence>
<evidence type="ECO:0000256" key="2">
    <source>
        <dbReference type="ARBA" id="ARBA00022741"/>
    </source>
</evidence>
<dbReference type="InterPro" id="IPR011761">
    <property type="entry name" value="ATP-grasp"/>
</dbReference>
<protein>
    <submittedName>
        <fullName evidence="7">RimK family alpha-L-glutamate ligase</fullName>
    </submittedName>
</protein>
<organism evidence="7">
    <name type="scientific">Ignisphaera aggregans</name>
    <dbReference type="NCBI Taxonomy" id="334771"/>
    <lineage>
        <taxon>Archaea</taxon>
        <taxon>Thermoproteota</taxon>
        <taxon>Thermoprotei</taxon>
        <taxon>Desulfurococcales</taxon>
        <taxon>Desulfurococcaceae</taxon>
        <taxon>Ignisphaera</taxon>
    </lineage>
</organism>
<dbReference type="PROSITE" id="PS50975">
    <property type="entry name" value="ATP_GRASP"/>
    <property type="match status" value="1"/>
</dbReference>
<evidence type="ECO:0000259" key="5">
    <source>
        <dbReference type="PROSITE" id="PS50975"/>
    </source>
</evidence>
<dbReference type="InterPro" id="IPR013651">
    <property type="entry name" value="ATP-grasp_RimK-type"/>
</dbReference>
<dbReference type="Gene3D" id="3.30.1490.20">
    <property type="entry name" value="ATP-grasp fold, A domain"/>
    <property type="match status" value="1"/>
</dbReference>